<name>A0A5J4S775_9EUKA</name>
<organism evidence="1 2">
    <name type="scientific">Streblomastix strix</name>
    <dbReference type="NCBI Taxonomy" id="222440"/>
    <lineage>
        <taxon>Eukaryota</taxon>
        <taxon>Metamonada</taxon>
        <taxon>Preaxostyla</taxon>
        <taxon>Oxymonadida</taxon>
        <taxon>Streblomastigidae</taxon>
        <taxon>Streblomastix</taxon>
    </lineage>
</organism>
<dbReference type="AlphaFoldDB" id="A0A5J4S775"/>
<gene>
    <name evidence="1" type="ORF">EZS28_052478</name>
</gene>
<dbReference type="Proteomes" id="UP000324800">
    <property type="component" value="Unassembled WGS sequence"/>
</dbReference>
<accession>A0A5J4S775</accession>
<evidence type="ECO:0000313" key="1">
    <source>
        <dbReference type="EMBL" id="KAA6341151.1"/>
    </source>
</evidence>
<protein>
    <submittedName>
        <fullName evidence="1">Uncharacterized protein</fullName>
    </submittedName>
</protein>
<comment type="caution">
    <text evidence="1">The sequence shown here is derived from an EMBL/GenBank/DDBJ whole genome shotgun (WGS) entry which is preliminary data.</text>
</comment>
<proteinExistence type="predicted"/>
<dbReference type="EMBL" id="SNRW01040830">
    <property type="protein sequence ID" value="KAA6341151.1"/>
    <property type="molecule type" value="Genomic_DNA"/>
</dbReference>
<reference evidence="1 2" key="1">
    <citation type="submission" date="2019-03" db="EMBL/GenBank/DDBJ databases">
        <title>Single cell metagenomics reveals metabolic interactions within the superorganism composed of flagellate Streblomastix strix and complex community of Bacteroidetes bacteria on its surface.</title>
        <authorList>
            <person name="Treitli S.C."/>
            <person name="Kolisko M."/>
            <person name="Husnik F."/>
            <person name="Keeling P."/>
            <person name="Hampl V."/>
        </authorList>
    </citation>
    <scope>NUCLEOTIDE SEQUENCE [LARGE SCALE GENOMIC DNA]</scope>
    <source>
        <strain evidence="1">ST1C</strain>
    </source>
</reference>
<evidence type="ECO:0000313" key="2">
    <source>
        <dbReference type="Proteomes" id="UP000324800"/>
    </source>
</evidence>
<sequence length="81" mass="9325">MDHQKAQAARMRGLNSTMIMNKTTIPDKKWWIAKLRANIPALPIHIPPQMIMTTDAEPSEWGSTLEREFEIIAMAYGTWNK</sequence>